<dbReference type="InterPro" id="IPR016185">
    <property type="entry name" value="PreATP-grasp_dom_sf"/>
</dbReference>
<dbReference type="GO" id="GO:0016874">
    <property type="term" value="F:ligase activity"/>
    <property type="evidence" value="ECO:0007669"/>
    <property type="project" value="UniProtKB-KW"/>
</dbReference>
<comment type="similarity">
    <text evidence="3 13">Belongs to the D-alanine--D-alanine ligase family.</text>
</comment>
<dbReference type="PROSITE" id="PS00844">
    <property type="entry name" value="DALA_DALA_LIGASE_2"/>
    <property type="match status" value="1"/>
</dbReference>
<keyword evidence="10 13" id="KW-0573">Peptidoglycan synthesis</keyword>
<dbReference type="PANTHER" id="PTHR23132">
    <property type="entry name" value="D-ALANINE--D-ALANINE LIGASE"/>
    <property type="match status" value="1"/>
</dbReference>
<comment type="pathway">
    <text evidence="13">Cell wall biogenesis; peptidoglycan biosynthesis.</text>
</comment>
<comment type="cofactor">
    <cofactor evidence="2">
        <name>Mg(2+)</name>
        <dbReference type="ChEBI" id="CHEBI:18420"/>
    </cofactor>
</comment>
<comment type="catalytic activity">
    <reaction evidence="13">
        <text>2 D-alanine + ATP = D-alanyl-D-alanine + ADP + phosphate + H(+)</text>
        <dbReference type="Rhea" id="RHEA:11224"/>
        <dbReference type="ChEBI" id="CHEBI:15378"/>
        <dbReference type="ChEBI" id="CHEBI:30616"/>
        <dbReference type="ChEBI" id="CHEBI:43474"/>
        <dbReference type="ChEBI" id="CHEBI:57416"/>
        <dbReference type="ChEBI" id="CHEBI:57822"/>
        <dbReference type="ChEBI" id="CHEBI:456216"/>
        <dbReference type="EC" id="6.3.2.4"/>
    </reaction>
</comment>
<dbReference type="InterPro" id="IPR011761">
    <property type="entry name" value="ATP-grasp"/>
</dbReference>
<evidence type="ECO:0000256" key="8">
    <source>
        <dbReference type="ARBA" id="ARBA00022842"/>
    </source>
</evidence>
<organism evidence="16 17">
    <name type="scientific">Gleimia hominis</name>
    <dbReference type="NCBI Taxonomy" id="595468"/>
    <lineage>
        <taxon>Bacteria</taxon>
        <taxon>Bacillati</taxon>
        <taxon>Actinomycetota</taxon>
        <taxon>Actinomycetes</taxon>
        <taxon>Actinomycetales</taxon>
        <taxon>Actinomycetaceae</taxon>
        <taxon>Gleimia</taxon>
    </lineage>
</organism>
<evidence type="ECO:0000256" key="12">
    <source>
        <dbReference type="ARBA" id="ARBA00023316"/>
    </source>
</evidence>
<keyword evidence="7 14" id="KW-0067">ATP-binding</keyword>
<accession>A0ABU3IC42</accession>
<evidence type="ECO:0000256" key="9">
    <source>
        <dbReference type="ARBA" id="ARBA00022960"/>
    </source>
</evidence>
<dbReference type="NCBIfam" id="TIGR01205">
    <property type="entry name" value="D_ala_D_alaTIGR"/>
    <property type="match status" value="1"/>
</dbReference>
<keyword evidence="17" id="KW-1185">Reference proteome</keyword>
<evidence type="ECO:0000256" key="5">
    <source>
        <dbReference type="ARBA" id="ARBA00022723"/>
    </source>
</evidence>
<dbReference type="Gene3D" id="3.40.50.20">
    <property type="match status" value="1"/>
</dbReference>
<evidence type="ECO:0000313" key="17">
    <source>
        <dbReference type="Proteomes" id="UP001247542"/>
    </source>
</evidence>
<dbReference type="PROSITE" id="PS50975">
    <property type="entry name" value="ATP_GRASP"/>
    <property type="match status" value="1"/>
</dbReference>
<keyword evidence="12 13" id="KW-0961">Cell wall biogenesis/degradation</keyword>
<comment type="function">
    <text evidence="13">Cell wall formation.</text>
</comment>
<gene>
    <name evidence="13" type="primary">ddl</name>
    <name evidence="16" type="ORF">QS713_07715</name>
</gene>
<keyword evidence="8" id="KW-0460">Magnesium</keyword>
<dbReference type="HAMAP" id="MF_00047">
    <property type="entry name" value="Dala_Dala_lig"/>
    <property type="match status" value="1"/>
</dbReference>
<comment type="caution">
    <text evidence="16">The sequence shown here is derived from an EMBL/GenBank/DDBJ whole genome shotgun (WGS) entry which is preliminary data.</text>
</comment>
<keyword evidence="9 13" id="KW-0133">Cell shape</keyword>
<dbReference type="Proteomes" id="UP001247542">
    <property type="component" value="Unassembled WGS sequence"/>
</dbReference>
<comment type="cofactor">
    <cofactor evidence="1">
        <name>Mn(2+)</name>
        <dbReference type="ChEBI" id="CHEBI:29035"/>
    </cofactor>
</comment>
<evidence type="ECO:0000256" key="6">
    <source>
        <dbReference type="ARBA" id="ARBA00022741"/>
    </source>
</evidence>
<dbReference type="InterPro" id="IPR011095">
    <property type="entry name" value="Dala_Dala_lig_C"/>
</dbReference>
<evidence type="ECO:0000256" key="7">
    <source>
        <dbReference type="ARBA" id="ARBA00022840"/>
    </source>
</evidence>
<dbReference type="InterPro" id="IPR013815">
    <property type="entry name" value="ATP_grasp_subdomain_1"/>
</dbReference>
<keyword evidence="11" id="KW-0464">Manganese</keyword>
<dbReference type="Gene3D" id="3.30.1490.20">
    <property type="entry name" value="ATP-grasp fold, A domain"/>
    <property type="match status" value="1"/>
</dbReference>
<keyword evidence="13" id="KW-0963">Cytoplasm</keyword>
<keyword evidence="4 13" id="KW-0436">Ligase</keyword>
<evidence type="ECO:0000313" key="16">
    <source>
        <dbReference type="EMBL" id="MDT3767944.1"/>
    </source>
</evidence>
<feature type="domain" description="ATP-grasp" evidence="15">
    <location>
        <begin position="151"/>
        <end position="359"/>
    </location>
</feature>
<protein>
    <recommendedName>
        <fullName evidence="13">D-alanine--D-alanine ligase</fullName>
        <ecNumber evidence="13">6.3.2.4</ecNumber>
    </recommendedName>
    <alternativeName>
        <fullName evidence="13">D-Ala-D-Ala ligase</fullName>
    </alternativeName>
    <alternativeName>
        <fullName evidence="13">D-alanylalanine synthetase</fullName>
    </alternativeName>
</protein>
<name>A0ABU3IC42_9ACTO</name>
<dbReference type="PROSITE" id="PS00843">
    <property type="entry name" value="DALA_DALA_LIGASE_1"/>
    <property type="match status" value="1"/>
</dbReference>
<dbReference type="InterPro" id="IPR011127">
    <property type="entry name" value="Dala_Dala_lig_N"/>
</dbReference>
<proteinExistence type="inferred from homology"/>
<dbReference type="PIRSF" id="PIRSF039102">
    <property type="entry name" value="Ddl/VanB"/>
    <property type="match status" value="1"/>
</dbReference>
<dbReference type="NCBIfam" id="NF002378">
    <property type="entry name" value="PRK01372.1"/>
    <property type="match status" value="1"/>
</dbReference>
<evidence type="ECO:0000259" key="15">
    <source>
        <dbReference type="PROSITE" id="PS50975"/>
    </source>
</evidence>
<evidence type="ECO:0000256" key="11">
    <source>
        <dbReference type="ARBA" id="ARBA00023211"/>
    </source>
</evidence>
<keyword evidence="5" id="KW-0479">Metal-binding</keyword>
<dbReference type="EMBL" id="JASXSX010000003">
    <property type="protein sequence ID" value="MDT3767944.1"/>
    <property type="molecule type" value="Genomic_DNA"/>
</dbReference>
<dbReference type="PANTHER" id="PTHR23132:SF25">
    <property type="entry name" value="D-ALANINE--D-ALANINE LIGASE A"/>
    <property type="match status" value="1"/>
</dbReference>
<dbReference type="Pfam" id="PF07478">
    <property type="entry name" value="Dala_Dala_lig_C"/>
    <property type="match status" value="1"/>
</dbReference>
<evidence type="ECO:0000256" key="10">
    <source>
        <dbReference type="ARBA" id="ARBA00022984"/>
    </source>
</evidence>
<dbReference type="InterPro" id="IPR000291">
    <property type="entry name" value="D-Ala_lig_Van_CS"/>
</dbReference>
<evidence type="ECO:0000256" key="1">
    <source>
        <dbReference type="ARBA" id="ARBA00001936"/>
    </source>
</evidence>
<evidence type="ECO:0000256" key="14">
    <source>
        <dbReference type="PROSITE-ProRule" id="PRU00409"/>
    </source>
</evidence>
<sequence length="369" mass="40047">MTQTRRAHKTRVALVFGGRSGEHEVSCATAASVMNAIDQTKFEILPIGITKDGRWVHVTGDVEAFSMDHRPEGAVEADDETVSLWLGSRSIFKQSPGILGKLQDVDVIFPLLHGPYGEDGTIQGLFEMCAVPYVGCGVAASAVAMNKHLAKTVLRAAGINVGRWTLITDELWHTDRSRALAQVSAVGTDLYIKPARAGSSLGITHVTETGELEDAIAHAREYDRRVVAEAAIAGREIECGVLETEEGPRASVCGEIAVKDSEFYDYNTKYVAADQAELSCPAAVPEQVQTRIQQIAVEAFTALGCEGLARVDFFYDEQTDTITLNEVNTMPGFTPISMYPQMWQATGIAYPDLITTLIEQALTRPVGLR</sequence>
<evidence type="ECO:0000256" key="13">
    <source>
        <dbReference type="HAMAP-Rule" id="MF_00047"/>
    </source>
</evidence>
<dbReference type="Gene3D" id="3.30.470.20">
    <property type="entry name" value="ATP-grasp fold, B domain"/>
    <property type="match status" value="1"/>
</dbReference>
<dbReference type="NCBIfam" id="NF002528">
    <property type="entry name" value="PRK01966.1-4"/>
    <property type="match status" value="1"/>
</dbReference>
<evidence type="ECO:0000256" key="3">
    <source>
        <dbReference type="ARBA" id="ARBA00010871"/>
    </source>
</evidence>
<dbReference type="Pfam" id="PF01820">
    <property type="entry name" value="Dala_Dala_lig_N"/>
    <property type="match status" value="1"/>
</dbReference>
<evidence type="ECO:0000256" key="2">
    <source>
        <dbReference type="ARBA" id="ARBA00001946"/>
    </source>
</evidence>
<dbReference type="RefSeq" id="WP_313274161.1">
    <property type="nucleotide sequence ID" value="NZ_JASXSX010000003.1"/>
</dbReference>
<reference evidence="16 17" key="1">
    <citation type="submission" date="2023-06" db="EMBL/GenBank/DDBJ databases">
        <title>Draft genome sequence of Gleimia hominis type strain CCUG 57540T.</title>
        <authorList>
            <person name="Salva-Serra F."/>
            <person name="Cardew S."/>
            <person name="Jensie Markopoulos S."/>
            <person name="Ohlen M."/>
            <person name="Inganas E."/>
            <person name="Svensson-Stadler L."/>
            <person name="Moore E.R.B."/>
        </authorList>
    </citation>
    <scope>NUCLEOTIDE SEQUENCE [LARGE SCALE GENOMIC DNA]</scope>
    <source>
        <strain evidence="16 17">CCUG 57540</strain>
    </source>
</reference>
<keyword evidence="6 14" id="KW-0547">Nucleotide-binding</keyword>
<dbReference type="InterPro" id="IPR005905">
    <property type="entry name" value="D_ala_D_ala"/>
</dbReference>
<dbReference type="SUPFAM" id="SSF52440">
    <property type="entry name" value="PreATP-grasp domain"/>
    <property type="match status" value="1"/>
</dbReference>
<evidence type="ECO:0000256" key="4">
    <source>
        <dbReference type="ARBA" id="ARBA00022598"/>
    </source>
</evidence>
<comment type="subcellular location">
    <subcellularLocation>
        <location evidence="13">Cytoplasm</location>
    </subcellularLocation>
</comment>
<dbReference type="EC" id="6.3.2.4" evidence="13"/>
<dbReference type="SUPFAM" id="SSF56059">
    <property type="entry name" value="Glutathione synthetase ATP-binding domain-like"/>
    <property type="match status" value="1"/>
</dbReference>